<evidence type="ECO:0000256" key="3">
    <source>
        <dbReference type="ARBA" id="ARBA00022741"/>
    </source>
</evidence>
<dbReference type="PROSITE" id="PS50893">
    <property type="entry name" value="ABC_TRANSPORTER_2"/>
    <property type="match status" value="1"/>
</dbReference>
<dbReference type="Proteomes" id="UP000193083">
    <property type="component" value="Unassembled WGS sequence"/>
</dbReference>
<dbReference type="CDD" id="cd03219">
    <property type="entry name" value="ABC_Mj1267_LivG_branched"/>
    <property type="match status" value="1"/>
</dbReference>
<keyword evidence="3" id="KW-0547">Nucleotide-binding</keyword>
<comment type="similarity">
    <text evidence="1">Belongs to the ABC transporter superfamily.</text>
</comment>
<evidence type="ECO:0000256" key="2">
    <source>
        <dbReference type="ARBA" id="ARBA00022448"/>
    </source>
</evidence>
<dbReference type="RefSeq" id="WP_085463838.1">
    <property type="nucleotide sequence ID" value="NZ_FXBL01000004.1"/>
</dbReference>
<dbReference type="GO" id="GO:0005524">
    <property type="term" value="F:ATP binding"/>
    <property type="evidence" value="ECO:0007669"/>
    <property type="project" value="UniProtKB-KW"/>
</dbReference>
<dbReference type="EMBL" id="FXBL01000004">
    <property type="protein sequence ID" value="SMH36559.1"/>
    <property type="molecule type" value="Genomic_DNA"/>
</dbReference>
<dbReference type="OrthoDB" id="9806149at2"/>
<dbReference type="GO" id="GO:0016887">
    <property type="term" value="F:ATP hydrolysis activity"/>
    <property type="evidence" value="ECO:0007669"/>
    <property type="project" value="InterPro"/>
</dbReference>
<accession>A0A1X7NHJ0</accession>
<dbReference type="SUPFAM" id="SSF52540">
    <property type="entry name" value="P-loop containing nucleoside triphosphate hydrolases"/>
    <property type="match status" value="1"/>
</dbReference>
<name>A0A1X7NHJ0_9HYPH</name>
<dbReference type="PANTHER" id="PTHR45772">
    <property type="entry name" value="CONSERVED COMPONENT OF ABC TRANSPORTER FOR NATURAL AMINO ACIDS-RELATED"/>
    <property type="match status" value="1"/>
</dbReference>
<proteinExistence type="inferred from homology"/>
<organism evidence="6 7">
    <name type="scientific">Mesorhizobium australicum</name>
    <dbReference type="NCBI Taxonomy" id="536018"/>
    <lineage>
        <taxon>Bacteria</taxon>
        <taxon>Pseudomonadati</taxon>
        <taxon>Pseudomonadota</taxon>
        <taxon>Alphaproteobacteria</taxon>
        <taxon>Hyphomicrobiales</taxon>
        <taxon>Phyllobacteriaceae</taxon>
        <taxon>Mesorhizobium</taxon>
    </lineage>
</organism>
<evidence type="ECO:0000313" key="6">
    <source>
        <dbReference type="EMBL" id="SMH36559.1"/>
    </source>
</evidence>
<dbReference type="InterPro" id="IPR003439">
    <property type="entry name" value="ABC_transporter-like_ATP-bd"/>
</dbReference>
<dbReference type="InterPro" id="IPR032823">
    <property type="entry name" value="BCA_ABC_TP_C"/>
</dbReference>
<dbReference type="Pfam" id="PF12399">
    <property type="entry name" value="BCA_ABC_TP_C"/>
    <property type="match status" value="1"/>
</dbReference>
<dbReference type="PANTHER" id="PTHR45772:SF9">
    <property type="entry name" value="CONSERVED COMPONENT OF ABC TRANSPORTER FOR NATURAL AMINO ACIDS"/>
    <property type="match status" value="1"/>
</dbReference>
<evidence type="ECO:0000259" key="5">
    <source>
        <dbReference type="PROSITE" id="PS50893"/>
    </source>
</evidence>
<dbReference type="InterPro" id="IPR027417">
    <property type="entry name" value="P-loop_NTPase"/>
</dbReference>
<protein>
    <submittedName>
        <fullName evidence="6">Branched-chain amino acid transport system ATP-binding protein</fullName>
    </submittedName>
</protein>
<dbReference type="InterPro" id="IPR017871">
    <property type="entry name" value="ABC_transporter-like_CS"/>
</dbReference>
<dbReference type="Gene3D" id="3.40.50.300">
    <property type="entry name" value="P-loop containing nucleotide triphosphate hydrolases"/>
    <property type="match status" value="1"/>
</dbReference>
<reference evidence="7" key="1">
    <citation type="submission" date="2017-04" db="EMBL/GenBank/DDBJ databases">
        <authorList>
            <person name="Varghese N."/>
            <person name="Submissions S."/>
        </authorList>
    </citation>
    <scope>NUCLEOTIDE SEQUENCE [LARGE SCALE GENOMIC DNA]</scope>
    <source>
        <strain evidence="7">B5P</strain>
    </source>
</reference>
<dbReference type="AlphaFoldDB" id="A0A1X7NHJ0"/>
<keyword evidence="2" id="KW-0813">Transport</keyword>
<dbReference type="PROSITE" id="PS00211">
    <property type="entry name" value="ABC_TRANSPORTER_1"/>
    <property type="match status" value="1"/>
</dbReference>
<evidence type="ECO:0000256" key="1">
    <source>
        <dbReference type="ARBA" id="ARBA00005417"/>
    </source>
</evidence>
<feature type="domain" description="ABC transporter" evidence="5">
    <location>
        <begin position="11"/>
        <end position="258"/>
    </location>
</feature>
<dbReference type="GO" id="GO:0005886">
    <property type="term" value="C:plasma membrane"/>
    <property type="evidence" value="ECO:0007669"/>
    <property type="project" value="TreeGrafter"/>
</dbReference>
<gene>
    <name evidence="6" type="ORF">SAMN02982922_1781</name>
</gene>
<evidence type="ECO:0000313" key="7">
    <source>
        <dbReference type="Proteomes" id="UP000193083"/>
    </source>
</evidence>
<sequence>MSSSQTAANLIEVRGLRRSFAGVHAVDGLDLDVAQGSVTGLIGPNGCGKTTSVNCITGFDRGFTGQVDMEGKPLAGLAPDAIARGGLMRTFQAIRVFDTFTVLENVKLAMQSFDGVSTLQALARTPKLRRTEEETEAKAHELLALVGLSAKSNDAAGELSYGQKKLLSLAGILMSGPRLVILDEPVAGVNPTRAMEIADIIKTVNARGTTFLIIEHNIPFVMRLCDSVVVMDRGKRLVQDTPDAIRNDPAVLEAYLGGAANVGD</sequence>
<evidence type="ECO:0000256" key="4">
    <source>
        <dbReference type="ARBA" id="ARBA00022840"/>
    </source>
</evidence>
<keyword evidence="7" id="KW-1185">Reference proteome</keyword>
<dbReference type="Pfam" id="PF00005">
    <property type="entry name" value="ABC_tran"/>
    <property type="match status" value="1"/>
</dbReference>
<keyword evidence="4 6" id="KW-0067">ATP-binding</keyword>
<dbReference type="InterPro" id="IPR051120">
    <property type="entry name" value="ABC_AA/LPS_Transport"/>
</dbReference>